<evidence type="ECO:0000313" key="5">
    <source>
        <dbReference type="Proteomes" id="UP000516148"/>
    </source>
</evidence>
<comment type="similarity">
    <text evidence="1">Belongs to the UPF0337 (CsbD) family.</text>
</comment>
<protein>
    <submittedName>
        <fullName evidence="4">CsbD family protein</fullName>
    </submittedName>
</protein>
<dbReference type="Proteomes" id="UP000516148">
    <property type="component" value="Chromosome"/>
</dbReference>
<reference evidence="4 5" key="1">
    <citation type="submission" date="2020-09" db="EMBL/GenBank/DDBJ databases">
        <title>Sphingomonas sp., a new species isolated from pork steak.</title>
        <authorList>
            <person name="Heidler von Heilborn D."/>
        </authorList>
    </citation>
    <scope>NUCLEOTIDE SEQUENCE [LARGE SCALE GENOMIC DNA]</scope>
    <source>
        <strain evidence="5">S8-3T</strain>
    </source>
</reference>
<dbReference type="KEGG" id="spap:H3Z74_03505"/>
<evidence type="ECO:0000256" key="1">
    <source>
        <dbReference type="ARBA" id="ARBA00009129"/>
    </source>
</evidence>
<evidence type="ECO:0000259" key="3">
    <source>
        <dbReference type="Pfam" id="PF05532"/>
    </source>
</evidence>
<proteinExistence type="inferred from homology"/>
<organism evidence="4 5">
    <name type="scientific">Sphingomonas alpina</name>
    <dbReference type="NCBI Taxonomy" id="653931"/>
    <lineage>
        <taxon>Bacteria</taxon>
        <taxon>Pseudomonadati</taxon>
        <taxon>Pseudomonadota</taxon>
        <taxon>Alphaproteobacteria</taxon>
        <taxon>Sphingomonadales</taxon>
        <taxon>Sphingomonadaceae</taxon>
        <taxon>Sphingomonas</taxon>
    </lineage>
</organism>
<dbReference type="InterPro" id="IPR036629">
    <property type="entry name" value="YjbJ_sf"/>
</dbReference>
<gene>
    <name evidence="4" type="ORF">H3Z74_03505</name>
</gene>
<accession>A0A7H0LKW3</accession>
<dbReference type="RefSeq" id="WP_187762616.1">
    <property type="nucleotide sequence ID" value="NZ_CP061038.1"/>
</dbReference>
<dbReference type="EMBL" id="CP061038">
    <property type="protein sequence ID" value="QNQ10316.1"/>
    <property type="molecule type" value="Genomic_DNA"/>
</dbReference>
<dbReference type="SUPFAM" id="SSF69047">
    <property type="entry name" value="Hypothetical protein YjbJ"/>
    <property type="match status" value="1"/>
</dbReference>
<evidence type="ECO:0000256" key="2">
    <source>
        <dbReference type="SAM" id="MobiDB-lite"/>
    </source>
</evidence>
<dbReference type="AlphaFoldDB" id="A0A7H0LKW3"/>
<feature type="region of interest" description="Disordered" evidence="2">
    <location>
        <begin position="17"/>
        <end position="56"/>
    </location>
</feature>
<dbReference type="InterPro" id="IPR008462">
    <property type="entry name" value="CsbD"/>
</dbReference>
<feature type="domain" description="CsbD-like" evidence="3">
    <location>
        <begin position="6"/>
        <end position="52"/>
    </location>
</feature>
<evidence type="ECO:0000313" key="4">
    <source>
        <dbReference type="EMBL" id="QNQ10316.1"/>
    </source>
</evidence>
<feature type="compositionally biased region" description="Basic and acidic residues" evidence="2">
    <location>
        <begin position="21"/>
        <end position="30"/>
    </location>
</feature>
<dbReference type="Gene3D" id="1.10.1470.10">
    <property type="entry name" value="YjbJ"/>
    <property type="match status" value="1"/>
</dbReference>
<name>A0A7H0LKW3_9SPHN</name>
<sequence length="56" mass="5803">MGELIDKIKGNVNEAIGKAKQHSDNPDTKAEGAAQELKGKAQQTAGKIKGALGDDI</sequence>
<keyword evidence="5" id="KW-1185">Reference proteome</keyword>
<dbReference type="Pfam" id="PF05532">
    <property type="entry name" value="CsbD"/>
    <property type="match status" value="1"/>
</dbReference>